<protein>
    <submittedName>
        <fullName evidence="6">Sugar ABC transporter substrate-binding protein</fullName>
    </submittedName>
</protein>
<name>A0A934K9X4_9BACT</name>
<dbReference type="PANTHER" id="PTHR46847">
    <property type="entry name" value="D-ALLOSE-BINDING PERIPLASMIC PROTEIN-RELATED"/>
    <property type="match status" value="1"/>
</dbReference>
<evidence type="ECO:0000313" key="7">
    <source>
        <dbReference type="Proteomes" id="UP000620075"/>
    </source>
</evidence>
<dbReference type="Proteomes" id="UP000620075">
    <property type="component" value="Unassembled WGS sequence"/>
</dbReference>
<feature type="domain" description="Periplasmic binding protein" evidence="5">
    <location>
        <begin position="42"/>
        <end position="293"/>
    </location>
</feature>
<reference evidence="6 7" key="1">
    <citation type="submission" date="2020-10" db="EMBL/GenBank/DDBJ databases">
        <title>Ca. Dormibacterota MAGs.</title>
        <authorList>
            <person name="Montgomery K."/>
        </authorList>
    </citation>
    <scope>NUCLEOTIDE SEQUENCE [LARGE SCALE GENOMIC DNA]</scope>
    <source>
        <strain evidence="6">SC8811_S16_3</strain>
    </source>
</reference>
<sequence>MRWKLWALTVIAVLVAAACGGSGQSSGSKQLTIGIDNGSGSGFPYPSAIAQGIVDKANKVGVKVVANLDGKNDPQREASNVQDLVSQHPDGILLLPADAAAAAHLADQVAAANIKVMSVHSVVGANRKITDVYPKLNALVIENEVGAGTQAAQLVKKAFPSGAKIAVVLGQAGYAEDQLRLEGFQQVLSGSEYPIVAQQPGDWTATKGQSACANMLAAHPDIQVFYNESDDMGTGCAQAVQSAGSKAKVIGVGGSKLGIQDIKSGQMYGTICYKPYTEGQIAMQEMYQILTGKANDHAKLVYYETPTITAENVDQCSPQW</sequence>
<evidence type="ECO:0000256" key="2">
    <source>
        <dbReference type="ARBA" id="ARBA00007639"/>
    </source>
</evidence>
<evidence type="ECO:0000256" key="4">
    <source>
        <dbReference type="SAM" id="SignalP"/>
    </source>
</evidence>
<dbReference type="Pfam" id="PF13407">
    <property type="entry name" value="Peripla_BP_4"/>
    <property type="match status" value="1"/>
</dbReference>
<dbReference type="Gene3D" id="3.40.50.2300">
    <property type="match status" value="2"/>
</dbReference>
<evidence type="ECO:0000256" key="1">
    <source>
        <dbReference type="ARBA" id="ARBA00004196"/>
    </source>
</evidence>
<evidence type="ECO:0000259" key="5">
    <source>
        <dbReference type="Pfam" id="PF13407"/>
    </source>
</evidence>
<dbReference type="AlphaFoldDB" id="A0A934K9X4"/>
<dbReference type="SUPFAM" id="SSF53822">
    <property type="entry name" value="Periplasmic binding protein-like I"/>
    <property type="match status" value="1"/>
</dbReference>
<dbReference type="EMBL" id="JAEKNQ010000059">
    <property type="protein sequence ID" value="MBJ7604496.1"/>
    <property type="molecule type" value="Genomic_DNA"/>
</dbReference>
<proteinExistence type="inferred from homology"/>
<evidence type="ECO:0000313" key="6">
    <source>
        <dbReference type="EMBL" id="MBJ7604496.1"/>
    </source>
</evidence>
<feature type="chain" id="PRO_5037575566" evidence="4">
    <location>
        <begin position="21"/>
        <end position="320"/>
    </location>
</feature>
<dbReference type="GO" id="GO:0030313">
    <property type="term" value="C:cell envelope"/>
    <property type="evidence" value="ECO:0007669"/>
    <property type="project" value="UniProtKB-SubCell"/>
</dbReference>
<dbReference type="RefSeq" id="WP_338182248.1">
    <property type="nucleotide sequence ID" value="NZ_JAEKNQ010000059.1"/>
</dbReference>
<accession>A0A934K9X4</accession>
<dbReference type="GO" id="GO:0030246">
    <property type="term" value="F:carbohydrate binding"/>
    <property type="evidence" value="ECO:0007669"/>
    <property type="project" value="UniProtKB-ARBA"/>
</dbReference>
<dbReference type="CDD" id="cd01536">
    <property type="entry name" value="PBP1_ABC_sugar_binding-like"/>
    <property type="match status" value="1"/>
</dbReference>
<comment type="caution">
    <text evidence="6">The sequence shown here is derived from an EMBL/GenBank/DDBJ whole genome shotgun (WGS) entry which is preliminary data.</text>
</comment>
<organism evidence="6 7">
    <name type="scientific">Candidatus Dormiibacter inghamiae</name>
    <dbReference type="NCBI Taxonomy" id="3127013"/>
    <lineage>
        <taxon>Bacteria</taxon>
        <taxon>Bacillati</taxon>
        <taxon>Candidatus Dormiibacterota</taxon>
        <taxon>Candidatus Dormibacteria</taxon>
        <taxon>Candidatus Dormibacterales</taxon>
        <taxon>Candidatus Dormibacteraceae</taxon>
        <taxon>Candidatus Dormiibacter</taxon>
    </lineage>
</organism>
<feature type="signal peptide" evidence="4">
    <location>
        <begin position="1"/>
        <end position="20"/>
    </location>
</feature>
<comment type="similarity">
    <text evidence="2">Belongs to the bacterial solute-binding protein 2 family.</text>
</comment>
<gene>
    <name evidence="6" type="ORF">JF888_15165</name>
</gene>
<dbReference type="InterPro" id="IPR025997">
    <property type="entry name" value="SBP_2_dom"/>
</dbReference>
<dbReference type="PANTHER" id="PTHR46847:SF1">
    <property type="entry name" value="D-ALLOSE-BINDING PERIPLASMIC PROTEIN-RELATED"/>
    <property type="match status" value="1"/>
</dbReference>
<dbReference type="InterPro" id="IPR028082">
    <property type="entry name" value="Peripla_BP_I"/>
</dbReference>
<comment type="subcellular location">
    <subcellularLocation>
        <location evidence="1">Cell envelope</location>
    </subcellularLocation>
</comment>
<dbReference type="PROSITE" id="PS51257">
    <property type="entry name" value="PROKAR_LIPOPROTEIN"/>
    <property type="match status" value="1"/>
</dbReference>
<evidence type="ECO:0000256" key="3">
    <source>
        <dbReference type="ARBA" id="ARBA00022729"/>
    </source>
</evidence>
<keyword evidence="3 4" id="KW-0732">Signal</keyword>